<proteinExistence type="predicted"/>
<organism evidence="4 5">
    <name type="scientific">Polyplosphaeria fusca</name>
    <dbReference type="NCBI Taxonomy" id="682080"/>
    <lineage>
        <taxon>Eukaryota</taxon>
        <taxon>Fungi</taxon>
        <taxon>Dikarya</taxon>
        <taxon>Ascomycota</taxon>
        <taxon>Pezizomycotina</taxon>
        <taxon>Dothideomycetes</taxon>
        <taxon>Pleosporomycetidae</taxon>
        <taxon>Pleosporales</taxon>
        <taxon>Tetraplosphaeriaceae</taxon>
        <taxon>Polyplosphaeria</taxon>
    </lineage>
</organism>
<keyword evidence="3" id="KW-0732">Signal</keyword>
<evidence type="ECO:0000313" key="5">
    <source>
        <dbReference type="Proteomes" id="UP000799444"/>
    </source>
</evidence>
<dbReference type="AlphaFoldDB" id="A0A9P4QQK6"/>
<feature type="transmembrane region" description="Helical" evidence="2">
    <location>
        <begin position="218"/>
        <end position="243"/>
    </location>
</feature>
<dbReference type="Proteomes" id="UP000799444">
    <property type="component" value="Unassembled WGS sequence"/>
</dbReference>
<keyword evidence="2" id="KW-0812">Transmembrane</keyword>
<feature type="region of interest" description="Disordered" evidence="1">
    <location>
        <begin position="174"/>
        <end position="214"/>
    </location>
</feature>
<evidence type="ECO:0000313" key="4">
    <source>
        <dbReference type="EMBL" id="KAF2730854.1"/>
    </source>
</evidence>
<protein>
    <submittedName>
        <fullName evidence="4">Uncharacterized protein</fullName>
    </submittedName>
</protein>
<feature type="region of interest" description="Disordered" evidence="1">
    <location>
        <begin position="249"/>
        <end position="335"/>
    </location>
</feature>
<keyword evidence="5" id="KW-1185">Reference proteome</keyword>
<keyword evidence="2" id="KW-1133">Transmembrane helix</keyword>
<feature type="chain" id="PRO_5040365755" evidence="3">
    <location>
        <begin position="18"/>
        <end position="335"/>
    </location>
</feature>
<accession>A0A9P4QQK6</accession>
<dbReference type="EMBL" id="ML996208">
    <property type="protein sequence ID" value="KAF2730854.1"/>
    <property type="molecule type" value="Genomic_DNA"/>
</dbReference>
<evidence type="ECO:0000256" key="3">
    <source>
        <dbReference type="SAM" id="SignalP"/>
    </source>
</evidence>
<sequence length="335" mass="35626">MMLLICAFAFLVSYIKAAALSPAGILVQRQDESSSSTSKFTPSVMGYSFAGTEGKSTTWAPYEYDGREEFMMSSGDFYRMCYYTISYSTIDSTSYTAYTISSACPLYTTCSLGVMLAETTTLQCAGNGYQCETWLLYDSWGGSDAMTAYFCPSSTTNLTLTTYYKEKPDSIISTEAPSTTPSSSDSLSLIPAGAPSTSTVSATSSSMPSSPPAHSNNAGVIAGATIGGIAVLGAIGVAVLFILKRSKRHEHHPMQPSPYPMYQSEKPEDPGMAPEYNPHTSALYSAGTGSPDLHSHGSVPGYPANFERGEHSGLRSPTVGNVPMGTPRLATSDYQ</sequence>
<comment type="caution">
    <text evidence="4">The sequence shown here is derived from an EMBL/GenBank/DDBJ whole genome shotgun (WGS) entry which is preliminary data.</text>
</comment>
<evidence type="ECO:0000256" key="1">
    <source>
        <dbReference type="SAM" id="MobiDB-lite"/>
    </source>
</evidence>
<gene>
    <name evidence="4" type="ORF">EJ04DRAFT_555137</name>
</gene>
<feature type="signal peptide" evidence="3">
    <location>
        <begin position="1"/>
        <end position="17"/>
    </location>
</feature>
<keyword evidence="2" id="KW-0472">Membrane</keyword>
<dbReference type="OrthoDB" id="10610786at2759"/>
<name>A0A9P4QQK6_9PLEO</name>
<reference evidence="4" key="1">
    <citation type="journal article" date="2020" name="Stud. Mycol.">
        <title>101 Dothideomycetes genomes: a test case for predicting lifestyles and emergence of pathogens.</title>
        <authorList>
            <person name="Haridas S."/>
            <person name="Albert R."/>
            <person name="Binder M."/>
            <person name="Bloem J."/>
            <person name="Labutti K."/>
            <person name="Salamov A."/>
            <person name="Andreopoulos B."/>
            <person name="Baker S."/>
            <person name="Barry K."/>
            <person name="Bills G."/>
            <person name="Bluhm B."/>
            <person name="Cannon C."/>
            <person name="Castanera R."/>
            <person name="Culley D."/>
            <person name="Daum C."/>
            <person name="Ezra D."/>
            <person name="Gonzalez J."/>
            <person name="Henrissat B."/>
            <person name="Kuo A."/>
            <person name="Liang C."/>
            <person name="Lipzen A."/>
            <person name="Lutzoni F."/>
            <person name="Magnuson J."/>
            <person name="Mondo S."/>
            <person name="Nolan M."/>
            <person name="Ohm R."/>
            <person name="Pangilinan J."/>
            <person name="Park H.-J."/>
            <person name="Ramirez L."/>
            <person name="Alfaro M."/>
            <person name="Sun H."/>
            <person name="Tritt A."/>
            <person name="Yoshinaga Y."/>
            <person name="Zwiers L.-H."/>
            <person name="Turgeon B."/>
            <person name="Goodwin S."/>
            <person name="Spatafora J."/>
            <person name="Crous P."/>
            <person name="Grigoriev I."/>
        </authorList>
    </citation>
    <scope>NUCLEOTIDE SEQUENCE</scope>
    <source>
        <strain evidence="4">CBS 125425</strain>
    </source>
</reference>
<evidence type="ECO:0000256" key="2">
    <source>
        <dbReference type="SAM" id="Phobius"/>
    </source>
</evidence>